<organism evidence="3 4">
    <name type="scientific">Truncatella angustata</name>
    <dbReference type="NCBI Taxonomy" id="152316"/>
    <lineage>
        <taxon>Eukaryota</taxon>
        <taxon>Fungi</taxon>
        <taxon>Dikarya</taxon>
        <taxon>Ascomycota</taxon>
        <taxon>Pezizomycotina</taxon>
        <taxon>Sordariomycetes</taxon>
        <taxon>Xylariomycetidae</taxon>
        <taxon>Amphisphaeriales</taxon>
        <taxon>Sporocadaceae</taxon>
        <taxon>Truncatella</taxon>
    </lineage>
</organism>
<keyword evidence="2" id="KW-0472">Membrane</keyword>
<feature type="compositionally biased region" description="Polar residues" evidence="1">
    <location>
        <begin position="191"/>
        <end position="204"/>
    </location>
</feature>
<evidence type="ECO:0000256" key="2">
    <source>
        <dbReference type="SAM" id="Phobius"/>
    </source>
</evidence>
<evidence type="ECO:0000313" key="3">
    <source>
        <dbReference type="EMBL" id="KAH6657466.1"/>
    </source>
</evidence>
<evidence type="ECO:0000313" key="4">
    <source>
        <dbReference type="Proteomes" id="UP000758603"/>
    </source>
</evidence>
<keyword evidence="2" id="KW-0812">Transmembrane</keyword>
<sequence>MIAPTALSLSHRAAVTAQPRLAERQIVITQTITSSEIVYTTVVTLGRGGGTTAGSSTSTSTSVPAAPVTPVSAGTSGGLTQAQIGIIVGCCVGAAVLVVLAWCCLACTKRRKFPEPSIEDDSSYTTYTTYESAEVTRPSASAARWSNYYRVRPPYPPRYRAVDPGPRWTTNARGRAVNTGPRWTANPGPRYTTNARASTTYVRR</sequence>
<dbReference type="AlphaFoldDB" id="A0A9P8USN3"/>
<comment type="caution">
    <text evidence="3">The sequence shown here is derived from an EMBL/GenBank/DDBJ whole genome shotgun (WGS) entry which is preliminary data.</text>
</comment>
<dbReference type="GeneID" id="70130966"/>
<dbReference type="EMBL" id="JAGPXC010000002">
    <property type="protein sequence ID" value="KAH6657466.1"/>
    <property type="molecule type" value="Genomic_DNA"/>
</dbReference>
<dbReference type="Proteomes" id="UP000758603">
    <property type="component" value="Unassembled WGS sequence"/>
</dbReference>
<proteinExistence type="predicted"/>
<feature type="transmembrane region" description="Helical" evidence="2">
    <location>
        <begin position="84"/>
        <end position="107"/>
    </location>
</feature>
<feature type="region of interest" description="Disordered" evidence="1">
    <location>
        <begin position="166"/>
        <end position="204"/>
    </location>
</feature>
<name>A0A9P8USN3_9PEZI</name>
<keyword evidence="4" id="KW-1185">Reference proteome</keyword>
<gene>
    <name evidence="3" type="ORF">BKA67DRAFT_555356</name>
</gene>
<keyword evidence="2" id="KW-1133">Transmembrane helix</keyword>
<dbReference type="RefSeq" id="XP_045961700.1">
    <property type="nucleotide sequence ID" value="XM_046102074.1"/>
</dbReference>
<reference evidence="3" key="1">
    <citation type="journal article" date="2021" name="Nat. Commun.">
        <title>Genetic determinants of endophytism in the Arabidopsis root mycobiome.</title>
        <authorList>
            <person name="Mesny F."/>
            <person name="Miyauchi S."/>
            <person name="Thiergart T."/>
            <person name="Pickel B."/>
            <person name="Atanasova L."/>
            <person name="Karlsson M."/>
            <person name="Huettel B."/>
            <person name="Barry K.W."/>
            <person name="Haridas S."/>
            <person name="Chen C."/>
            <person name="Bauer D."/>
            <person name="Andreopoulos W."/>
            <person name="Pangilinan J."/>
            <person name="LaButti K."/>
            <person name="Riley R."/>
            <person name="Lipzen A."/>
            <person name="Clum A."/>
            <person name="Drula E."/>
            <person name="Henrissat B."/>
            <person name="Kohler A."/>
            <person name="Grigoriev I.V."/>
            <person name="Martin F.M."/>
            <person name="Hacquard S."/>
        </authorList>
    </citation>
    <scope>NUCLEOTIDE SEQUENCE</scope>
    <source>
        <strain evidence="3">MPI-SDFR-AT-0073</strain>
    </source>
</reference>
<protein>
    <recommendedName>
        <fullName evidence="5">Transmembrane protein</fullName>
    </recommendedName>
</protein>
<accession>A0A9P8USN3</accession>
<evidence type="ECO:0008006" key="5">
    <source>
        <dbReference type="Google" id="ProtNLM"/>
    </source>
</evidence>
<evidence type="ECO:0000256" key="1">
    <source>
        <dbReference type="SAM" id="MobiDB-lite"/>
    </source>
</evidence>